<dbReference type="EMBL" id="KY684083">
    <property type="protein sequence ID" value="ARF08374.1"/>
    <property type="molecule type" value="Genomic_DNA"/>
</dbReference>
<proteinExistence type="predicted"/>
<dbReference type="PROSITE" id="PS50157">
    <property type="entry name" value="ZINC_FINGER_C2H2_2"/>
    <property type="match status" value="1"/>
</dbReference>
<dbReference type="GO" id="GO:0008270">
    <property type="term" value="F:zinc ion binding"/>
    <property type="evidence" value="ECO:0007669"/>
    <property type="project" value="UniProtKB-KW"/>
</dbReference>
<feature type="domain" description="C2H2-type" evidence="2">
    <location>
        <begin position="61"/>
        <end position="89"/>
    </location>
</feature>
<accession>A0A1V0S9L4</accession>
<dbReference type="SMART" id="SM00355">
    <property type="entry name" value="ZnF_C2H2"/>
    <property type="match status" value="2"/>
</dbReference>
<sequence length="332" mass="38663">MKYDCICCNYSTNDKGNWSKHKKSLKHIKNSNKVDKTTTSLSDPNPTLIRPLSEGVVFKKYICQHCGEVFSVKGNLSRHLKYCKQNEYKLLQKEYEKYKKDNEADTKIKILEEKLKSCQNHIEILKTENKFQKQLIESAGGMIKKSMNTMSYLLLNYNDAPQLEALNDYSAISENTQSLIENLIHYNKQGKIDKFIGDFIIRQYKKDDPKFQSIWSSDIERLNYFIRELINNNPNQQESKVELTNKSLNWLIDKKGIKVEKNIIEPLLNYIHDIGVKYLNEKAKEIDTTSADDAVKIISKMQEIGEINCGIRNKTISNNINKYIAPHFFLNK</sequence>
<dbReference type="Gene3D" id="3.30.160.60">
    <property type="entry name" value="Classic Zinc Finger"/>
    <property type="match status" value="1"/>
</dbReference>
<evidence type="ECO:0000313" key="3">
    <source>
        <dbReference type="EMBL" id="ARF08374.1"/>
    </source>
</evidence>
<organism evidence="3">
    <name type="scientific">Catovirus CTV1</name>
    <dbReference type="NCBI Taxonomy" id="1977631"/>
    <lineage>
        <taxon>Viruses</taxon>
        <taxon>Varidnaviria</taxon>
        <taxon>Bamfordvirae</taxon>
        <taxon>Nucleocytoviricota</taxon>
        <taxon>Megaviricetes</taxon>
        <taxon>Imitervirales</taxon>
        <taxon>Mimiviridae</taxon>
        <taxon>Klosneuvirinae</taxon>
        <taxon>Catovirus</taxon>
    </lineage>
</organism>
<gene>
    <name evidence="3" type="ORF">Catovirus_1_424</name>
</gene>
<keyword evidence="1" id="KW-0862">Zinc</keyword>
<evidence type="ECO:0000256" key="1">
    <source>
        <dbReference type="PROSITE-ProRule" id="PRU00042"/>
    </source>
</evidence>
<protein>
    <recommendedName>
        <fullName evidence="2">C2H2-type domain-containing protein</fullName>
    </recommendedName>
</protein>
<reference evidence="3" key="1">
    <citation type="journal article" date="2017" name="Science">
        <title>Giant viruses with an expanded complement of translation system components.</title>
        <authorList>
            <person name="Schulz F."/>
            <person name="Yutin N."/>
            <person name="Ivanova N.N."/>
            <person name="Ortega D.R."/>
            <person name="Lee T.K."/>
            <person name="Vierheilig J."/>
            <person name="Daims H."/>
            <person name="Horn M."/>
            <person name="Wagner M."/>
            <person name="Jensen G.J."/>
            <person name="Kyrpides N.C."/>
            <person name="Koonin E.V."/>
            <person name="Woyke T."/>
        </authorList>
    </citation>
    <scope>NUCLEOTIDE SEQUENCE</scope>
    <source>
        <strain evidence="3">CTV1</strain>
    </source>
</reference>
<keyword evidence="1" id="KW-0863">Zinc-finger</keyword>
<dbReference type="InterPro" id="IPR013087">
    <property type="entry name" value="Znf_C2H2_type"/>
</dbReference>
<keyword evidence="1" id="KW-0479">Metal-binding</keyword>
<evidence type="ECO:0000259" key="2">
    <source>
        <dbReference type="PROSITE" id="PS50157"/>
    </source>
</evidence>
<name>A0A1V0S9L4_9VIRU</name>